<dbReference type="InterPro" id="IPR001638">
    <property type="entry name" value="Solute-binding_3/MltF_N"/>
</dbReference>
<dbReference type="Proteomes" id="UP000663722">
    <property type="component" value="Chromosome"/>
</dbReference>
<feature type="chain" id="PRO_5037953199" evidence="1">
    <location>
        <begin position="33"/>
        <end position="128"/>
    </location>
</feature>
<dbReference type="AlphaFoldDB" id="A0A975BTB1"/>
<proteinExistence type="predicted"/>
<dbReference type="SUPFAM" id="SSF53850">
    <property type="entry name" value="Periplasmic binding protein-like II"/>
    <property type="match status" value="1"/>
</dbReference>
<evidence type="ECO:0000313" key="4">
    <source>
        <dbReference type="Proteomes" id="UP000663722"/>
    </source>
</evidence>
<keyword evidence="1" id="KW-0732">Signal</keyword>
<evidence type="ECO:0000256" key="1">
    <source>
        <dbReference type="SAM" id="SignalP"/>
    </source>
</evidence>
<reference evidence="3" key="1">
    <citation type="journal article" date="2021" name="Microb. Physiol.">
        <title>Proteogenomic Insights into the Physiology of Marine, Sulfate-Reducing, Filamentous Desulfonema limicola and Desulfonema magnum.</title>
        <authorList>
            <person name="Schnaars V."/>
            <person name="Wohlbrand L."/>
            <person name="Scheve S."/>
            <person name="Hinrichs C."/>
            <person name="Reinhardt R."/>
            <person name="Rabus R."/>
        </authorList>
    </citation>
    <scope>NUCLEOTIDE SEQUENCE</scope>
    <source>
        <strain evidence="3">4be13</strain>
    </source>
</reference>
<organism evidence="3 4">
    <name type="scientific">Desulfonema magnum</name>
    <dbReference type="NCBI Taxonomy" id="45655"/>
    <lineage>
        <taxon>Bacteria</taxon>
        <taxon>Pseudomonadati</taxon>
        <taxon>Thermodesulfobacteriota</taxon>
        <taxon>Desulfobacteria</taxon>
        <taxon>Desulfobacterales</taxon>
        <taxon>Desulfococcaceae</taxon>
        <taxon>Desulfonema</taxon>
    </lineage>
</organism>
<dbReference type="Pfam" id="PF00497">
    <property type="entry name" value="SBP_bac_3"/>
    <property type="match status" value="1"/>
</dbReference>
<accession>A0A975BTB1</accession>
<dbReference type="KEGG" id="dmm:dnm_073020"/>
<gene>
    <name evidence="3" type="ORF">dnm_073020</name>
</gene>
<protein>
    <submittedName>
        <fullName evidence="3">ABC transporter, solute-binding protein family 3</fullName>
    </submittedName>
</protein>
<evidence type="ECO:0000259" key="2">
    <source>
        <dbReference type="Pfam" id="PF00497"/>
    </source>
</evidence>
<feature type="domain" description="Solute-binding protein family 3/N-terminal" evidence="2">
    <location>
        <begin position="35"/>
        <end position="110"/>
    </location>
</feature>
<evidence type="ECO:0000313" key="3">
    <source>
        <dbReference type="EMBL" id="QTA91238.1"/>
    </source>
</evidence>
<dbReference type="Gene3D" id="3.40.190.10">
    <property type="entry name" value="Periplasmic binding protein-like II"/>
    <property type="match status" value="1"/>
</dbReference>
<name>A0A975BTB1_9BACT</name>
<dbReference type="EMBL" id="CP061800">
    <property type="protein sequence ID" value="QTA91238.1"/>
    <property type="molecule type" value="Genomic_DNA"/>
</dbReference>
<keyword evidence="4" id="KW-1185">Reference proteome</keyword>
<feature type="signal peptide" evidence="1">
    <location>
        <begin position="1"/>
        <end position="32"/>
    </location>
</feature>
<sequence>MFMKCFHEISQRVWGKSRLFFVFFLLYGNAQAQPLTVATTIDPPLVYHDEGGKLTGATVELIQEAARRLGREVSIKPVPWKRAMKYVENGVNDSVCCAGRTEERLEYLYFPGMSITSEENVWFSGNSC</sequence>